<reference evidence="1 2" key="1">
    <citation type="journal article" date="2019" name="New Phytol.">
        <title>Comparative genomics reveals unique wood-decay strategies and fruiting body development in the Schizophyllaceae.</title>
        <authorList>
            <person name="Almasi E."/>
            <person name="Sahu N."/>
            <person name="Krizsan K."/>
            <person name="Balint B."/>
            <person name="Kovacs G.M."/>
            <person name="Kiss B."/>
            <person name="Cseklye J."/>
            <person name="Drula E."/>
            <person name="Henrissat B."/>
            <person name="Nagy I."/>
            <person name="Chovatia M."/>
            <person name="Adam C."/>
            <person name="LaButti K."/>
            <person name="Lipzen A."/>
            <person name="Riley R."/>
            <person name="Grigoriev I.V."/>
            <person name="Nagy L.G."/>
        </authorList>
    </citation>
    <scope>NUCLEOTIDE SEQUENCE [LARGE SCALE GENOMIC DNA]</scope>
    <source>
        <strain evidence="1 2">NL-1724</strain>
    </source>
</reference>
<dbReference type="Gene3D" id="1.20.1280.50">
    <property type="match status" value="1"/>
</dbReference>
<dbReference type="EMBL" id="VDMD01000054">
    <property type="protein sequence ID" value="TRM57006.1"/>
    <property type="molecule type" value="Genomic_DNA"/>
</dbReference>
<keyword evidence="2" id="KW-1185">Reference proteome</keyword>
<comment type="caution">
    <text evidence="1">The sequence shown here is derived from an EMBL/GenBank/DDBJ whole genome shotgun (WGS) entry which is preliminary data.</text>
</comment>
<feature type="non-terminal residue" evidence="1">
    <location>
        <position position="107"/>
    </location>
</feature>
<dbReference type="OrthoDB" id="3229088at2759"/>
<evidence type="ECO:0000313" key="2">
    <source>
        <dbReference type="Proteomes" id="UP000320762"/>
    </source>
</evidence>
<name>A0A550BWW5_9AGAR</name>
<evidence type="ECO:0000313" key="1">
    <source>
        <dbReference type="EMBL" id="TRM57006.1"/>
    </source>
</evidence>
<protein>
    <recommendedName>
        <fullName evidence="3">F-box domain-containing protein</fullName>
    </recommendedName>
</protein>
<evidence type="ECO:0008006" key="3">
    <source>
        <dbReference type="Google" id="ProtNLM"/>
    </source>
</evidence>
<dbReference type="AlphaFoldDB" id="A0A550BWW5"/>
<dbReference type="Proteomes" id="UP000320762">
    <property type="component" value="Unassembled WGS sequence"/>
</dbReference>
<organism evidence="1 2">
    <name type="scientific">Schizophyllum amplum</name>
    <dbReference type="NCBI Taxonomy" id="97359"/>
    <lineage>
        <taxon>Eukaryota</taxon>
        <taxon>Fungi</taxon>
        <taxon>Dikarya</taxon>
        <taxon>Basidiomycota</taxon>
        <taxon>Agaricomycotina</taxon>
        <taxon>Agaricomycetes</taxon>
        <taxon>Agaricomycetidae</taxon>
        <taxon>Agaricales</taxon>
        <taxon>Schizophyllaceae</taxon>
        <taxon>Schizophyllum</taxon>
    </lineage>
</organism>
<proteinExistence type="predicted"/>
<gene>
    <name evidence="1" type="ORF">BD626DRAFT_516647</name>
</gene>
<accession>A0A550BWW5</accession>
<sequence>MELLSEIFLWHEHVNYMKPFLLSHVCASWRQLAFAMPRLWTTSSSAPVILPTRPIQGVLNSATNGSSAADPTLFGSSSCRSPSSAVCLLVSLQISWSGMAGAQSAGN</sequence>